<keyword evidence="1" id="KW-1133">Transmembrane helix</keyword>
<evidence type="ECO:0000313" key="2">
    <source>
        <dbReference type="EMBL" id="MFF3665389.1"/>
    </source>
</evidence>
<comment type="caution">
    <text evidence="2">The sequence shown here is derived from an EMBL/GenBank/DDBJ whole genome shotgun (WGS) entry which is preliminary data.</text>
</comment>
<evidence type="ECO:0000313" key="3">
    <source>
        <dbReference type="Proteomes" id="UP001602013"/>
    </source>
</evidence>
<keyword evidence="1" id="KW-0472">Membrane</keyword>
<reference evidence="2 3" key="1">
    <citation type="submission" date="2024-10" db="EMBL/GenBank/DDBJ databases">
        <title>The Natural Products Discovery Center: Release of the First 8490 Sequenced Strains for Exploring Actinobacteria Biosynthetic Diversity.</title>
        <authorList>
            <person name="Kalkreuter E."/>
            <person name="Kautsar S.A."/>
            <person name="Yang D."/>
            <person name="Bader C.D."/>
            <person name="Teijaro C.N."/>
            <person name="Fluegel L."/>
            <person name="Davis C.M."/>
            <person name="Simpson J.R."/>
            <person name="Lauterbach L."/>
            <person name="Steele A.D."/>
            <person name="Gui C."/>
            <person name="Meng S."/>
            <person name="Li G."/>
            <person name="Viehrig K."/>
            <person name="Ye F."/>
            <person name="Su P."/>
            <person name="Kiefer A.F."/>
            <person name="Nichols A."/>
            <person name="Cepeda A.J."/>
            <person name="Yan W."/>
            <person name="Fan B."/>
            <person name="Jiang Y."/>
            <person name="Adhikari A."/>
            <person name="Zheng C.-J."/>
            <person name="Schuster L."/>
            <person name="Cowan T.M."/>
            <person name="Smanski M.J."/>
            <person name="Chevrette M.G."/>
            <person name="De Carvalho L.P.S."/>
            <person name="Shen B."/>
        </authorList>
    </citation>
    <scope>NUCLEOTIDE SEQUENCE [LARGE SCALE GENOMIC DNA]</scope>
    <source>
        <strain evidence="2 3">NPDC002173</strain>
    </source>
</reference>
<gene>
    <name evidence="2" type="ORF">ACFYXI_07325</name>
</gene>
<keyword evidence="3" id="KW-1185">Reference proteome</keyword>
<protein>
    <submittedName>
        <fullName evidence="2">Uncharacterized protein</fullName>
    </submittedName>
</protein>
<dbReference type="Proteomes" id="UP001602013">
    <property type="component" value="Unassembled WGS sequence"/>
</dbReference>
<dbReference type="RefSeq" id="WP_387409385.1">
    <property type="nucleotide sequence ID" value="NZ_JBIASD010000004.1"/>
</dbReference>
<accession>A0ABW6SKB4</accession>
<keyword evidence="1" id="KW-0812">Transmembrane</keyword>
<proteinExistence type="predicted"/>
<sequence length="64" mass="6770">MTNVDEFAAVMTAITIVVAVVAGVVGGLVGSWWTVRMVLRHGRKAMAREAAAYLAGQADGRNRP</sequence>
<organism evidence="2 3">
    <name type="scientific">Microtetraspora malaysiensis</name>
    <dbReference type="NCBI Taxonomy" id="161358"/>
    <lineage>
        <taxon>Bacteria</taxon>
        <taxon>Bacillati</taxon>
        <taxon>Actinomycetota</taxon>
        <taxon>Actinomycetes</taxon>
        <taxon>Streptosporangiales</taxon>
        <taxon>Streptosporangiaceae</taxon>
        <taxon>Microtetraspora</taxon>
    </lineage>
</organism>
<name>A0ABW6SKB4_9ACTN</name>
<evidence type="ECO:0000256" key="1">
    <source>
        <dbReference type="SAM" id="Phobius"/>
    </source>
</evidence>
<feature type="transmembrane region" description="Helical" evidence="1">
    <location>
        <begin position="12"/>
        <end position="35"/>
    </location>
</feature>
<dbReference type="EMBL" id="JBIASD010000004">
    <property type="protein sequence ID" value="MFF3665389.1"/>
    <property type="molecule type" value="Genomic_DNA"/>
</dbReference>